<accession>A0A8T9BCJ4</accession>
<dbReference type="PANTHER" id="PTHR33112:SF16">
    <property type="entry name" value="HETEROKARYON INCOMPATIBILITY DOMAIN-CONTAINING PROTEIN"/>
    <property type="match status" value="1"/>
</dbReference>
<feature type="domain" description="Heterokaryon incompatibility" evidence="1">
    <location>
        <begin position="134"/>
        <end position="288"/>
    </location>
</feature>
<name>A0A8T9BCJ4_9HELO</name>
<sequence>MRREEVLCTAMKKDNQQICIMPNSPNGRTHSALDGHSAFDELWVKLGEDDWTRVELFTTRGSPISKEFLGRDIKLDPSSQDSFDDINGWIEACSKHPNCQPPSDTSLPLRVVDVGSPGSNESQLATTRDQRGRYICLSYCWGLSPGVTTTYDSLTSHIMKGIPDAKLPATLRDAVYITRKLGFRYLWIDALCILQRRPELVNDQEAFADWQDQSSKMADIYGNAFLTIVASEASDKSEGCFIPRVPSPNICTLSLDETGSCEVFARIIVSPNYRLIPPIATRTWTFQEMALSQRSLIYGKEISYQCRSCTFREGKLMPGEVAPVTALFSPPVKSKSNYTYGNKNQGEWSTWKPTIIQESVRDHTLVTWYQSLEHNFCGRALTNDMDILPSLSGIAHRVQSIVGGDYYAGIWETDLPLGLLWKPRNFLPDGRGQWLTRPIEYRAPSWSWAALKGRIYYGITFRKHKNFENERKGFPCEILEVKTVLVGPAYDTMGQVSHAWIKMCAPMRRVVLVSGELNAFRNESTDYKGVTHRWQLKENENLLVDKEEINWSEPEAVGAIGSFDTKGPWSVDLWCVLVTFKEGLILESVRPGEAFRRVGIFKLKKTDWFNGHSSECLTVV</sequence>
<protein>
    <recommendedName>
        <fullName evidence="1">Heterokaryon incompatibility domain-containing protein</fullName>
    </recommendedName>
</protein>
<dbReference type="EMBL" id="QGMF01000247">
    <property type="protein sequence ID" value="TVY17527.1"/>
    <property type="molecule type" value="Genomic_DNA"/>
</dbReference>
<dbReference type="PANTHER" id="PTHR33112">
    <property type="entry name" value="DOMAIN PROTEIN, PUTATIVE-RELATED"/>
    <property type="match status" value="1"/>
</dbReference>
<dbReference type="AlphaFoldDB" id="A0A8T9BCJ4"/>
<dbReference type="OrthoDB" id="8300194at2759"/>
<reference evidence="2 3" key="1">
    <citation type="submission" date="2018-05" db="EMBL/GenBank/DDBJ databases">
        <title>Whole genome sequencing for identification of molecular markers to develop diagnostic detection tools for the regulated plant pathogen Lachnellula willkommii.</title>
        <authorList>
            <person name="Giroux E."/>
            <person name="Bilodeau G."/>
        </authorList>
    </citation>
    <scope>NUCLEOTIDE SEQUENCE [LARGE SCALE GENOMIC DNA]</scope>
    <source>
        <strain evidence="2 3">CBS 203.66</strain>
    </source>
</reference>
<proteinExistence type="predicted"/>
<evidence type="ECO:0000259" key="1">
    <source>
        <dbReference type="Pfam" id="PF06985"/>
    </source>
</evidence>
<dbReference type="Proteomes" id="UP000469559">
    <property type="component" value="Unassembled WGS sequence"/>
</dbReference>
<evidence type="ECO:0000313" key="2">
    <source>
        <dbReference type="EMBL" id="TVY17527.1"/>
    </source>
</evidence>
<gene>
    <name evidence="2" type="ORF">LARI1_G008554</name>
</gene>
<evidence type="ECO:0000313" key="3">
    <source>
        <dbReference type="Proteomes" id="UP000469559"/>
    </source>
</evidence>
<organism evidence="2 3">
    <name type="scientific">Lachnellula arida</name>
    <dbReference type="NCBI Taxonomy" id="1316785"/>
    <lineage>
        <taxon>Eukaryota</taxon>
        <taxon>Fungi</taxon>
        <taxon>Dikarya</taxon>
        <taxon>Ascomycota</taxon>
        <taxon>Pezizomycotina</taxon>
        <taxon>Leotiomycetes</taxon>
        <taxon>Helotiales</taxon>
        <taxon>Lachnaceae</taxon>
        <taxon>Lachnellula</taxon>
    </lineage>
</organism>
<keyword evidence="3" id="KW-1185">Reference proteome</keyword>
<dbReference type="InterPro" id="IPR010730">
    <property type="entry name" value="HET"/>
</dbReference>
<dbReference type="Pfam" id="PF06985">
    <property type="entry name" value="HET"/>
    <property type="match status" value="1"/>
</dbReference>
<comment type="caution">
    <text evidence="2">The sequence shown here is derived from an EMBL/GenBank/DDBJ whole genome shotgun (WGS) entry which is preliminary data.</text>
</comment>